<dbReference type="AlphaFoldDB" id="A0A0E9VG46"/>
<accession>A0A0E9VG46</accession>
<protein>
    <submittedName>
        <fullName evidence="1">Uncharacterized protein</fullName>
    </submittedName>
</protein>
<sequence length="19" mass="2181">MTSSLALPKHSKQFYSINK</sequence>
<reference evidence="1" key="1">
    <citation type="submission" date="2014-11" db="EMBL/GenBank/DDBJ databases">
        <authorList>
            <person name="Amaro Gonzalez C."/>
        </authorList>
    </citation>
    <scope>NUCLEOTIDE SEQUENCE</scope>
</reference>
<proteinExistence type="predicted"/>
<name>A0A0E9VG46_ANGAN</name>
<dbReference type="EMBL" id="GBXM01032404">
    <property type="protein sequence ID" value="JAH76173.1"/>
    <property type="molecule type" value="Transcribed_RNA"/>
</dbReference>
<evidence type="ECO:0000313" key="1">
    <source>
        <dbReference type="EMBL" id="JAH76173.1"/>
    </source>
</evidence>
<reference evidence="1" key="2">
    <citation type="journal article" date="2015" name="Fish Shellfish Immunol.">
        <title>Early steps in the European eel (Anguilla anguilla)-Vibrio vulnificus interaction in the gills: Role of the RtxA13 toxin.</title>
        <authorList>
            <person name="Callol A."/>
            <person name="Pajuelo D."/>
            <person name="Ebbesson L."/>
            <person name="Teles M."/>
            <person name="MacKenzie S."/>
            <person name="Amaro C."/>
        </authorList>
    </citation>
    <scope>NUCLEOTIDE SEQUENCE</scope>
</reference>
<organism evidence="1">
    <name type="scientific">Anguilla anguilla</name>
    <name type="common">European freshwater eel</name>
    <name type="synonym">Muraena anguilla</name>
    <dbReference type="NCBI Taxonomy" id="7936"/>
    <lineage>
        <taxon>Eukaryota</taxon>
        <taxon>Metazoa</taxon>
        <taxon>Chordata</taxon>
        <taxon>Craniata</taxon>
        <taxon>Vertebrata</taxon>
        <taxon>Euteleostomi</taxon>
        <taxon>Actinopterygii</taxon>
        <taxon>Neopterygii</taxon>
        <taxon>Teleostei</taxon>
        <taxon>Anguilliformes</taxon>
        <taxon>Anguillidae</taxon>
        <taxon>Anguilla</taxon>
    </lineage>
</organism>